<keyword evidence="6" id="KW-1185">Reference proteome</keyword>
<comment type="similarity">
    <text evidence="1 2">Belongs to the short-chain dehydrogenases/reductases (SDR) family.</text>
</comment>
<accession>A0ABW2BYL8</accession>
<dbReference type="Pfam" id="PF13561">
    <property type="entry name" value="adh_short_C2"/>
    <property type="match status" value="2"/>
</dbReference>
<evidence type="ECO:0000259" key="4">
    <source>
        <dbReference type="SMART" id="SM00822"/>
    </source>
</evidence>
<comment type="caution">
    <text evidence="5">The sequence shown here is derived from an EMBL/GenBank/DDBJ whole genome shotgun (WGS) entry which is preliminary data.</text>
</comment>
<organism evidence="5 6">
    <name type="scientific">Haloechinothrix salitolerans</name>
    <dbReference type="NCBI Taxonomy" id="926830"/>
    <lineage>
        <taxon>Bacteria</taxon>
        <taxon>Bacillati</taxon>
        <taxon>Actinomycetota</taxon>
        <taxon>Actinomycetes</taxon>
        <taxon>Pseudonocardiales</taxon>
        <taxon>Pseudonocardiaceae</taxon>
        <taxon>Haloechinothrix</taxon>
    </lineage>
</organism>
<protein>
    <submittedName>
        <fullName evidence="5">SDR family NAD(P)-dependent oxidoreductase</fullName>
        <ecNumber evidence="5">1.1.1.-</ecNumber>
    </submittedName>
</protein>
<feature type="domain" description="Ketoreductase" evidence="4">
    <location>
        <begin position="13"/>
        <end position="211"/>
    </location>
</feature>
<dbReference type="SMART" id="SM00822">
    <property type="entry name" value="PKS_KR"/>
    <property type="match status" value="1"/>
</dbReference>
<dbReference type="InterPro" id="IPR002347">
    <property type="entry name" value="SDR_fam"/>
</dbReference>
<gene>
    <name evidence="5" type="ORF">ACFQGD_12515</name>
</gene>
<evidence type="ECO:0000256" key="2">
    <source>
        <dbReference type="RuleBase" id="RU000363"/>
    </source>
</evidence>
<evidence type="ECO:0000256" key="1">
    <source>
        <dbReference type="ARBA" id="ARBA00006484"/>
    </source>
</evidence>
<dbReference type="EMBL" id="JBHSXX010000001">
    <property type="protein sequence ID" value="MFC6867973.1"/>
    <property type="molecule type" value="Genomic_DNA"/>
</dbReference>
<sequence>MLDLSSVRDTSEFIVVVTGAGSGLGRAIALRLLMDGYYCVLAGLEKNDLEETLGLAGEYDSRSVVVECDVRSVEDRDRLMGSVAQLPGQLFGLVNNAGVSRGNPLLDESVQDWRDTMETNLESAFFLSQAAFELMRSHREGRVVNIGSIYGVLGLKNRTYGMRAPETTPDDRGPVYQPAYAASKGGLIQLTRSLAAAVGRWGITVNAISPGAIPWANQEPEMRPSSPRNSTTPKKPGLGDVISRDILAAITDEIPLQRLGRVRDVVGPVSFLLSDDAAYITGVNLLVDGGFTTW</sequence>
<dbReference type="PRINTS" id="PR00081">
    <property type="entry name" value="GDHRDH"/>
</dbReference>
<name>A0ABW2BYL8_9PSEU</name>
<dbReference type="Proteomes" id="UP001596337">
    <property type="component" value="Unassembled WGS sequence"/>
</dbReference>
<dbReference type="PANTHER" id="PTHR42760:SF40">
    <property type="entry name" value="3-OXOACYL-[ACYL-CARRIER-PROTEIN] REDUCTASE, CHLOROPLASTIC"/>
    <property type="match status" value="1"/>
</dbReference>
<evidence type="ECO:0000256" key="3">
    <source>
        <dbReference type="SAM" id="MobiDB-lite"/>
    </source>
</evidence>
<evidence type="ECO:0000313" key="5">
    <source>
        <dbReference type="EMBL" id="MFC6867973.1"/>
    </source>
</evidence>
<proteinExistence type="inferred from homology"/>
<dbReference type="InterPro" id="IPR057326">
    <property type="entry name" value="KR_dom"/>
</dbReference>
<dbReference type="PANTHER" id="PTHR42760">
    <property type="entry name" value="SHORT-CHAIN DEHYDROGENASES/REDUCTASES FAMILY MEMBER"/>
    <property type="match status" value="1"/>
</dbReference>
<dbReference type="Pfam" id="PF00106">
    <property type="entry name" value="adh_short"/>
    <property type="match status" value="1"/>
</dbReference>
<dbReference type="InterPro" id="IPR036291">
    <property type="entry name" value="NAD(P)-bd_dom_sf"/>
</dbReference>
<reference evidence="6" key="1">
    <citation type="journal article" date="2019" name="Int. J. Syst. Evol. Microbiol.">
        <title>The Global Catalogue of Microorganisms (GCM) 10K type strain sequencing project: providing services to taxonomists for standard genome sequencing and annotation.</title>
        <authorList>
            <consortium name="The Broad Institute Genomics Platform"/>
            <consortium name="The Broad Institute Genome Sequencing Center for Infectious Disease"/>
            <person name="Wu L."/>
            <person name="Ma J."/>
        </authorList>
    </citation>
    <scope>NUCLEOTIDE SEQUENCE [LARGE SCALE GENOMIC DNA]</scope>
    <source>
        <strain evidence="6">KCTC 32255</strain>
    </source>
</reference>
<dbReference type="EC" id="1.1.1.-" evidence="5"/>
<dbReference type="RefSeq" id="WP_345399001.1">
    <property type="nucleotide sequence ID" value="NZ_BAABLA010000077.1"/>
</dbReference>
<keyword evidence="5" id="KW-0560">Oxidoreductase</keyword>
<feature type="region of interest" description="Disordered" evidence="3">
    <location>
        <begin position="216"/>
        <end position="239"/>
    </location>
</feature>
<evidence type="ECO:0000313" key="6">
    <source>
        <dbReference type="Proteomes" id="UP001596337"/>
    </source>
</evidence>
<dbReference type="Gene3D" id="3.40.50.720">
    <property type="entry name" value="NAD(P)-binding Rossmann-like Domain"/>
    <property type="match status" value="1"/>
</dbReference>
<dbReference type="PRINTS" id="PR00080">
    <property type="entry name" value="SDRFAMILY"/>
</dbReference>
<dbReference type="SUPFAM" id="SSF51735">
    <property type="entry name" value="NAD(P)-binding Rossmann-fold domains"/>
    <property type="match status" value="1"/>
</dbReference>
<dbReference type="GO" id="GO:0016491">
    <property type="term" value="F:oxidoreductase activity"/>
    <property type="evidence" value="ECO:0007669"/>
    <property type="project" value="UniProtKB-KW"/>
</dbReference>